<keyword evidence="2" id="KW-1185">Reference proteome</keyword>
<dbReference type="STRING" id="983920.Y88_2290"/>
<dbReference type="HOGENOM" id="CLU_2118535_0_0_5"/>
<evidence type="ECO:0000313" key="1">
    <source>
        <dbReference type="EMBL" id="EGD59851.1"/>
    </source>
</evidence>
<proteinExistence type="predicted"/>
<gene>
    <name evidence="1" type="ORF">Y88_2290</name>
</gene>
<dbReference type="Proteomes" id="UP000004728">
    <property type="component" value="Unassembled WGS sequence"/>
</dbReference>
<comment type="caution">
    <text evidence="1">The sequence shown here is derived from an EMBL/GenBank/DDBJ whole genome shotgun (WGS) entry which is preliminary data.</text>
</comment>
<dbReference type="RefSeq" id="WP_008069657.1">
    <property type="nucleotide sequence ID" value="NZ_GL876933.1"/>
</dbReference>
<reference evidence="1 2" key="1">
    <citation type="journal article" date="2012" name="J. Bacteriol.">
        <title>Draft Genome Sequence of Novosphingobium nitrogenifigens Y88T.</title>
        <authorList>
            <person name="Strabala T.J."/>
            <person name="Macdonald L."/>
            <person name="Liu V."/>
            <person name="Smit A.M."/>
        </authorList>
    </citation>
    <scope>NUCLEOTIDE SEQUENCE [LARGE SCALE GENOMIC DNA]</scope>
    <source>
        <strain evidence="1 2">DSM 19370</strain>
    </source>
</reference>
<dbReference type="InParanoid" id="F1Z669"/>
<dbReference type="EMBL" id="AEWJ01000024">
    <property type="protein sequence ID" value="EGD59851.1"/>
    <property type="molecule type" value="Genomic_DNA"/>
</dbReference>
<name>F1Z669_9SPHN</name>
<accession>F1Z669</accession>
<sequence>MTDDGARPARDIHLLTTEGVLVDLISGREILVSGKGSFSLPTDDSRAVLGWYRDNGGRWAANQRADDIEAIIDAVATPPPALEEAANVGTVATKRSLKLVRMVAHRFAGLHVHG</sequence>
<dbReference type="AlphaFoldDB" id="F1Z669"/>
<evidence type="ECO:0000313" key="2">
    <source>
        <dbReference type="Proteomes" id="UP000004728"/>
    </source>
</evidence>
<protein>
    <submittedName>
        <fullName evidence="1">Uncharacterized protein</fullName>
    </submittedName>
</protein>
<organism evidence="1 2">
    <name type="scientific">Novosphingobium nitrogenifigens DSM 19370</name>
    <dbReference type="NCBI Taxonomy" id="983920"/>
    <lineage>
        <taxon>Bacteria</taxon>
        <taxon>Pseudomonadati</taxon>
        <taxon>Pseudomonadota</taxon>
        <taxon>Alphaproteobacteria</taxon>
        <taxon>Sphingomonadales</taxon>
        <taxon>Sphingomonadaceae</taxon>
        <taxon>Novosphingobium</taxon>
    </lineage>
</organism>